<name>A0ABN9GZM8_9NEOB</name>
<keyword evidence="2" id="KW-1185">Reference proteome</keyword>
<dbReference type="Gene3D" id="1.10.10.10">
    <property type="entry name" value="Winged helix-like DNA-binding domain superfamily/Winged helix DNA-binding domain"/>
    <property type="match status" value="1"/>
</dbReference>
<organism evidence="1 2">
    <name type="scientific">Staurois parvus</name>
    <dbReference type="NCBI Taxonomy" id="386267"/>
    <lineage>
        <taxon>Eukaryota</taxon>
        <taxon>Metazoa</taxon>
        <taxon>Chordata</taxon>
        <taxon>Craniata</taxon>
        <taxon>Vertebrata</taxon>
        <taxon>Euteleostomi</taxon>
        <taxon>Amphibia</taxon>
        <taxon>Batrachia</taxon>
        <taxon>Anura</taxon>
        <taxon>Neobatrachia</taxon>
        <taxon>Ranoidea</taxon>
        <taxon>Ranidae</taxon>
        <taxon>Staurois</taxon>
    </lineage>
</organism>
<dbReference type="Proteomes" id="UP001162483">
    <property type="component" value="Unassembled WGS sequence"/>
</dbReference>
<accession>A0ABN9GZM8</accession>
<reference evidence="1" key="1">
    <citation type="submission" date="2023-05" db="EMBL/GenBank/DDBJ databases">
        <authorList>
            <person name="Stuckert A."/>
        </authorList>
    </citation>
    <scope>NUCLEOTIDE SEQUENCE</scope>
</reference>
<proteinExistence type="predicted"/>
<sequence length="50" mass="5531">MQTASTNICEGMGRSQELSEFKRGTVIGCHLCNKSIHKISLLLKYSTVNC</sequence>
<dbReference type="EMBL" id="CATNWA010019666">
    <property type="protein sequence ID" value="CAI9614389.1"/>
    <property type="molecule type" value="Genomic_DNA"/>
</dbReference>
<protein>
    <recommendedName>
        <fullName evidence="3">Four helix bundle protein</fullName>
    </recommendedName>
</protein>
<evidence type="ECO:0000313" key="1">
    <source>
        <dbReference type="EMBL" id="CAI9614389.1"/>
    </source>
</evidence>
<dbReference type="InterPro" id="IPR036388">
    <property type="entry name" value="WH-like_DNA-bd_sf"/>
</dbReference>
<gene>
    <name evidence="1" type="ORF">SPARVUS_LOCUS15049579</name>
</gene>
<evidence type="ECO:0008006" key="3">
    <source>
        <dbReference type="Google" id="ProtNLM"/>
    </source>
</evidence>
<comment type="caution">
    <text evidence="1">The sequence shown here is derived from an EMBL/GenBank/DDBJ whole genome shotgun (WGS) entry which is preliminary data.</text>
</comment>
<evidence type="ECO:0000313" key="2">
    <source>
        <dbReference type="Proteomes" id="UP001162483"/>
    </source>
</evidence>